<organism evidence="2 3">
    <name type="scientific">Evansella vedderi</name>
    <dbReference type="NCBI Taxonomy" id="38282"/>
    <lineage>
        <taxon>Bacteria</taxon>
        <taxon>Bacillati</taxon>
        <taxon>Bacillota</taxon>
        <taxon>Bacilli</taxon>
        <taxon>Bacillales</taxon>
        <taxon>Bacillaceae</taxon>
        <taxon>Evansella</taxon>
    </lineage>
</organism>
<evidence type="ECO:0000256" key="1">
    <source>
        <dbReference type="SAM" id="Phobius"/>
    </source>
</evidence>
<keyword evidence="1" id="KW-0812">Transmembrane</keyword>
<dbReference type="EMBL" id="JAUSUG010000011">
    <property type="protein sequence ID" value="MDQ0255513.1"/>
    <property type="molecule type" value="Genomic_DNA"/>
</dbReference>
<feature type="transmembrane region" description="Helical" evidence="1">
    <location>
        <begin position="75"/>
        <end position="93"/>
    </location>
</feature>
<sequence length="132" mass="14995">MITETYTIKLPPIAFKAYYFALLVLGFYYSVYAFDIAYATTAAPSLLPLVVLYVISVLISFVVLFFTYKNAKQNFFKVTGYALILPFVVIGFFSAFDFISIITGSAFIGMFILLFPYFLKAMVPLVKRCFNK</sequence>
<evidence type="ECO:0000313" key="3">
    <source>
        <dbReference type="Proteomes" id="UP001230005"/>
    </source>
</evidence>
<comment type="caution">
    <text evidence="2">The sequence shown here is derived from an EMBL/GenBank/DDBJ whole genome shotgun (WGS) entry which is preliminary data.</text>
</comment>
<name>A0ABT9ZWA2_9BACI</name>
<reference evidence="2 3" key="1">
    <citation type="submission" date="2023-07" db="EMBL/GenBank/DDBJ databases">
        <title>Genomic Encyclopedia of Type Strains, Phase IV (KMG-IV): sequencing the most valuable type-strain genomes for metagenomic binning, comparative biology and taxonomic classification.</title>
        <authorList>
            <person name="Goeker M."/>
        </authorList>
    </citation>
    <scope>NUCLEOTIDE SEQUENCE [LARGE SCALE GENOMIC DNA]</scope>
    <source>
        <strain evidence="2 3">DSM 9768</strain>
    </source>
</reference>
<dbReference type="Proteomes" id="UP001230005">
    <property type="component" value="Unassembled WGS sequence"/>
</dbReference>
<protein>
    <submittedName>
        <fullName evidence="2">Uncharacterized protein</fullName>
    </submittedName>
</protein>
<evidence type="ECO:0000313" key="2">
    <source>
        <dbReference type="EMBL" id="MDQ0255513.1"/>
    </source>
</evidence>
<feature type="transmembrane region" description="Helical" evidence="1">
    <location>
        <begin position="46"/>
        <end position="68"/>
    </location>
</feature>
<keyword evidence="1" id="KW-0472">Membrane</keyword>
<feature type="transmembrane region" description="Helical" evidence="1">
    <location>
        <begin position="17"/>
        <end position="34"/>
    </location>
</feature>
<dbReference type="RefSeq" id="WP_307326441.1">
    <property type="nucleotide sequence ID" value="NZ_JAUSUG010000011.1"/>
</dbReference>
<accession>A0ABT9ZWA2</accession>
<gene>
    <name evidence="2" type="ORF">J2S74_002895</name>
</gene>
<keyword evidence="1" id="KW-1133">Transmembrane helix</keyword>
<proteinExistence type="predicted"/>
<keyword evidence="3" id="KW-1185">Reference proteome</keyword>
<feature type="transmembrane region" description="Helical" evidence="1">
    <location>
        <begin position="99"/>
        <end position="119"/>
    </location>
</feature>